<accession>A0A5B6YRD0</accession>
<proteinExistence type="predicted"/>
<dbReference type="InterPro" id="IPR007750">
    <property type="entry name" value="DUF674"/>
</dbReference>
<dbReference type="PANTHER" id="PTHR33103">
    <property type="entry name" value="OS01G0153900 PROTEIN"/>
    <property type="match status" value="1"/>
</dbReference>
<dbReference type="EMBL" id="GHES01003712">
    <property type="protein sequence ID" value="MPA34271.1"/>
    <property type="molecule type" value="Transcribed_RNA"/>
</dbReference>
<gene>
    <name evidence="1" type="ORF">Din_003712</name>
</gene>
<reference evidence="1" key="1">
    <citation type="submission" date="2019-08" db="EMBL/GenBank/DDBJ databases">
        <title>Reference gene set and small RNA set construction with multiple tissues from Davidia involucrata Baill.</title>
        <authorList>
            <person name="Yang H."/>
            <person name="Zhou C."/>
            <person name="Li G."/>
            <person name="Wang J."/>
            <person name="Gao P."/>
            <person name="Wang M."/>
            <person name="Wang R."/>
            <person name="Zhao Y."/>
        </authorList>
    </citation>
    <scope>NUCLEOTIDE SEQUENCE</scope>
    <source>
        <tissue evidence="1">Mixed with DoveR01_LX</tissue>
    </source>
</reference>
<dbReference type="AlphaFoldDB" id="A0A5B6YRD0"/>
<evidence type="ECO:0000313" key="1">
    <source>
        <dbReference type="EMBL" id="MPA34271.1"/>
    </source>
</evidence>
<evidence type="ECO:0008006" key="2">
    <source>
        <dbReference type="Google" id="ProtNLM"/>
    </source>
</evidence>
<name>A0A5B6YRD0_DAVIN</name>
<sequence>MSKRGRRSSSGDRQVVSLKVLVDKTKNRVIFAESDNDFIDILFSFLTLPMGTVVGLLGTESNAIGSIARIHRSVSALETRHSRTAFCKAMLLNPRNASEAQCAKLSLNLNPMEPVKFYNCGLGYCKDKNWLTTFNDMRCKSGHLMDNEANTDEYKSTVDDDGEGDGVFIKGGPARFVITDDLQVMSGSTASCISLLRRLGINDGSEVEERTVEIGPKEVLCLLKYALVSKSPLTEAILLNQGSSVNDEVKFEQKKIAQLDKRAMATDSNSMSLKLLVSKSKKRVLHAEAGVDLVDFLFSFLTFPLGSIVKLLNRNSCLGCMDNLYKSAEDLSTGNYIKSEECTKMLVCPKLAPYFSLENQPLQIEEASYPQYLCDREEDSYPQYLYDCDVPERFIVSAKSSPAESSDERCLAAIMDPKSPTGETQPGKGFLRGPATFMITDNLTVTPLSPISSIALLNQLNLSINDVEERVLTVRKDEALNLLKASLISKTALSDVFYQRKPYPEVMLKV</sequence>
<dbReference type="PANTHER" id="PTHR33103:SF19">
    <property type="entry name" value="OS09G0544700 PROTEIN"/>
    <property type="match status" value="1"/>
</dbReference>
<dbReference type="Pfam" id="PF05056">
    <property type="entry name" value="DUF674"/>
    <property type="match status" value="1"/>
</dbReference>
<organism evidence="1">
    <name type="scientific">Davidia involucrata</name>
    <name type="common">Dove tree</name>
    <dbReference type="NCBI Taxonomy" id="16924"/>
    <lineage>
        <taxon>Eukaryota</taxon>
        <taxon>Viridiplantae</taxon>
        <taxon>Streptophyta</taxon>
        <taxon>Embryophyta</taxon>
        <taxon>Tracheophyta</taxon>
        <taxon>Spermatophyta</taxon>
        <taxon>Magnoliopsida</taxon>
        <taxon>eudicotyledons</taxon>
        <taxon>Gunneridae</taxon>
        <taxon>Pentapetalae</taxon>
        <taxon>asterids</taxon>
        <taxon>Cornales</taxon>
        <taxon>Nyssaceae</taxon>
        <taxon>Davidia</taxon>
    </lineage>
</organism>
<protein>
    <recommendedName>
        <fullName evidence="2">DUF674 family protein</fullName>
    </recommendedName>
</protein>